<evidence type="ECO:0000313" key="4">
    <source>
        <dbReference type="Proteomes" id="UP000646523"/>
    </source>
</evidence>
<feature type="domain" description="Pyridoxamine 5'-phosphate oxidase N-terminal" evidence="2">
    <location>
        <begin position="18"/>
        <end position="112"/>
    </location>
</feature>
<dbReference type="GO" id="GO:0005829">
    <property type="term" value="C:cytosol"/>
    <property type="evidence" value="ECO:0007669"/>
    <property type="project" value="TreeGrafter"/>
</dbReference>
<evidence type="ECO:0000313" key="3">
    <source>
        <dbReference type="EMBL" id="GGO63415.1"/>
    </source>
</evidence>
<keyword evidence="1" id="KW-0560">Oxidoreductase</keyword>
<dbReference type="Proteomes" id="UP000646523">
    <property type="component" value="Unassembled WGS sequence"/>
</dbReference>
<dbReference type="Gene3D" id="2.30.110.10">
    <property type="entry name" value="Electron Transport, Fmn-binding Protein, Chain A"/>
    <property type="match status" value="1"/>
</dbReference>
<dbReference type="SUPFAM" id="SSF50475">
    <property type="entry name" value="FMN-binding split barrel"/>
    <property type="match status" value="1"/>
</dbReference>
<organism evidence="3 4">
    <name type="scientific">Nonomuraea cavernae</name>
    <dbReference type="NCBI Taxonomy" id="2045107"/>
    <lineage>
        <taxon>Bacteria</taxon>
        <taxon>Bacillati</taxon>
        <taxon>Actinomycetota</taxon>
        <taxon>Actinomycetes</taxon>
        <taxon>Streptosporangiales</taxon>
        <taxon>Streptosporangiaceae</taxon>
        <taxon>Nonomuraea</taxon>
    </lineage>
</organism>
<comment type="caution">
    <text evidence="3">The sequence shown here is derived from an EMBL/GenBank/DDBJ whole genome shotgun (WGS) entry which is preliminary data.</text>
</comment>
<dbReference type="AlphaFoldDB" id="A0A918DFR2"/>
<keyword evidence="4" id="KW-1185">Reference proteome</keyword>
<dbReference type="GO" id="GO:0016627">
    <property type="term" value="F:oxidoreductase activity, acting on the CH-CH group of donors"/>
    <property type="evidence" value="ECO:0007669"/>
    <property type="project" value="TreeGrafter"/>
</dbReference>
<dbReference type="PANTHER" id="PTHR35176:SF6">
    <property type="entry name" value="HEME OXYGENASE HI_0854-RELATED"/>
    <property type="match status" value="1"/>
</dbReference>
<sequence>MVSWHECERQAPELAKIARALMDDHQHKVLATLRKDGSPRVSGTESQFRDGDLWMGSMPRSVKALDLRRDPRMALHVTSADPGEGDLSAWRGDVKLAGRAVEVTDGELLASFDLPDSDAHLFRVELSEVVWTHVQGDERVVIDACHEGAEVRQVRRK</sequence>
<dbReference type="GO" id="GO:0070967">
    <property type="term" value="F:coenzyme F420 binding"/>
    <property type="evidence" value="ECO:0007669"/>
    <property type="project" value="TreeGrafter"/>
</dbReference>
<evidence type="ECO:0000256" key="1">
    <source>
        <dbReference type="ARBA" id="ARBA00023002"/>
    </source>
</evidence>
<gene>
    <name evidence="3" type="ORF">GCM10012289_10420</name>
</gene>
<dbReference type="InterPro" id="IPR012349">
    <property type="entry name" value="Split_barrel_FMN-bd"/>
</dbReference>
<accession>A0A918DFR2</accession>
<proteinExistence type="predicted"/>
<dbReference type="EMBL" id="BMNH01000002">
    <property type="protein sequence ID" value="GGO63415.1"/>
    <property type="molecule type" value="Genomic_DNA"/>
</dbReference>
<dbReference type="PANTHER" id="PTHR35176">
    <property type="entry name" value="HEME OXYGENASE HI_0854-RELATED"/>
    <property type="match status" value="1"/>
</dbReference>
<name>A0A918DFR2_9ACTN</name>
<reference evidence="3" key="1">
    <citation type="journal article" date="2014" name="Int. J. Syst. Evol. Microbiol.">
        <title>Complete genome sequence of Corynebacterium casei LMG S-19264T (=DSM 44701T), isolated from a smear-ripened cheese.</title>
        <authorList>
            <consortium name="US DOE Joint Genome Institute (JGI-PGF)"/>
            <person name="Walter F."/>
            <person name="Albersmeier A."/>
            <person name="Kalinowski J."/>
            <person name="Ruckert C."/>
        </authorList>
    </citation>
    <scope>NUCLEOTIDE SEQUENCE</scope>
    <source>
        <strain evidence="3">CGMCC 4.7368</strain>
    </source>
</reference>
<evidence type="ECO:0000259" key="2">
    <source>
        <dbReference type="Pfam" id="PF01243"/>
    </source>
</evidence>
<reference evidence="3" key="2">
    <citation type="submission" date="2020-09" db="EMBL/GenBank/DDBJ databases">
        <authorList>
            <person name="Sun Q."/>
            <person name="Zhou Y."/>
        </authorList>
    </citation>
    <scope>NUCLEOTIDE SEQUENCE</scope>
    <source>
        <strain evidence="3">CGMCC 4.7368</strain>
    </source>
</reference>
<dbReference type="Pfam" id="PF01243">
    <property type="entry name" value="PNPOx_N"/>
    <property type="match status" value="1"/>
</dbReference>
<protein>
    <submittedName>
        <fullName evidence="3">Pyridoxamine 5'-phosphate oxidase</fullName>
    </submittedName>
</protein>
<dbReference type="InterPro" id="IPR052019">
    <property type="entry name" value="F420H2_bilvrd_red/Heme_oxyg"/>
</dbReference>
<dbReference type="InterPro" id="IPR011576">
    <property type="entry name" value="Pyridox_Oxase_N"/>
</dbReference>